<keyword evidence="2" id="KW-1185">Reference proteome</keyword>
<gene>
    <name evidence="1" type="ORF">GCM10009710_19510</name>
</gene>
<organism evidence="1 2">
    <name type="scientific">Aeromicrobium alkaliterrae</name>
    <dbReference type="NCBI Taxonomy" id="302168"/>
    <lineage>
        <taxon>Bacteria</taxon>
        <taxon>Bacillati</taxon>
        <taxon>Actinomycetota</taxon>
        <taxon>Actinomycetes</taxon>
        <taxon>Propionibacteriales</taxon>
        <taxon>Nocardioidaceae</taxon>
        <taxon>Aeromicrobium</taxon>
    </lineage>
</organism>
<evidence type="ECO:0000313" key="1">
    <source>
        <dbReference type="EMBL" id="GAA1739275.1"/>
    </source>
</evidence>
<accession>A0ABP4VX24</accession>
<comment type="caution">
    <text evidence="1">The sequence shown here is derived from an EMBL/GenBank/DDBJ whole genome shotgun (WGS) entry which is preliminary data.</text>
</comment>
<proteinExistence type="predicted"/>
<name>A0ABP4VX24_9ACTN</name>
<evidence type="ECO:0008006" key="3">
    <source>
        <dbReference type="Google" id="ProtNLM"/>
    </source>
</evidence>
<protein>
    <recommendedName>
        <fullName evidence="3">Choice-of-anchor G family protein</fullName>
    </recommendedName>
</protein>
<dbReference type="EMBL" id="BAAAME010000004">
    <property type="protein sequence ID" value="GAA1739275.1"/>
    <property type="molecule type" value="Genomic_DNA"/>
</dbReference>
<reference evidence="2" key="1">
    <citation type="journal article" date="2019" name="Int. J. Syst. Evol. Microbiol.">
        <title>The Global Catalogue of Microorganisms (GCM) 10K type strain sequencing project: providing services to taxonomists for standard genome sequencing and annotation.</title>
        <authorList>
            <consortium name="The Broad Institute Genomics Platform"/>
            <consortium name="The Broad Institute Genome Sequencing Center for Infectious Disease"/>
            <person name="Wu L."/>
            <person name="Ma J."/>
        </authorList>
    </citation>
    <scope>NUCLEOTIDE SEQUENCE [LARGE SCALE GENOMIC DNA]</scope>
    <source>
        <strain evidence="2">JCM 13518</strain>
    </source>
</reference>
<evidence type="ECO:0000313" key="2">
    <source>
        <dbReference type="Proteomes" id="UP001501057"/>
    </source>
</evidence>
<dbReference type="Proteomes" id="UP001501057">
    <property type="component" value="Unassembled WGS sequence"/>
</dbReference>
<sequence length="433" mass="43118">MTVQTGNLDSNGRFMQMTTGSCTSVRVIIGATVDYAFAPILGNSSGTVSRPAVGSRAKPALCFSVGTKTLSLNTTESALAPLLAGVLQADLSVVGYEGLVNIKNTQVPLAAIAAELGLGSTQAVTNASVSLGSLMLATARVLQREYPAVSVTALNSVAAQVNHVTVRLGDILTLDTTGTNPLEANIGALDLLTAGILKGALNLKGATGLHAIDASGQVAAGSGLSIAEVKLTVIEAPKIACGPVGTKASSAQVRLGLRTGIPVLGLLRAADLALGVKVGEGSATLASVNCTTTSPSVNFNASSTGASITGFDGTGHAKLDIVSLLGIRLVGLDVDGSVAASSGSLGFSYPASTGNANPSTKSFTSAVNLELHVMPTTLLGLLLSPVTTILSSVVSTIGQYVLTPVLGALGIGIGRTDVTVMGRPSCSGVKLAG</sequence>